<keyword evidence="6" id="KW-0175">Coiled coil</keyword>
<evidence type="ECO:0000256" key="2">
    <source>
        <dbReference type="ARBA" id="ARBA00022452"/>
    </source>
</evidence>
<keyword evidence="5" id="KW-0998">Cell outer membrane</keyword>
<comment type="caution">
    <text evidence="7">The sequence shown here is derived from an EMBL/GenBank/DDBJ whole genome shotgun (WGS) entry which is preliminary data.</text>
</comment>
<evidence type="ECO:0008006" key="9">
    <source>
        <dbReference type="Google" id="ProtNLM"/>
    </source>
</evidence>
<accession>A0A6N8KXE5</accession>
<dbReference type="PANTHER" id="PTHR30026">
    <property type="entry name" value="OUTER MEMBRANE PROTEIN TOLC"/>
    <property type="match status" value="1"/>
</dbReference>
<dbReference type="OrthoDB" id="1307263at2"/>
<keyword evidence="2" id="KW-1134">Transmembrane beta strand</keyword>
<dbReference type="Proteomes" id="UP000435036">
    <property type="component" value="Unassembled WGS sequence"/>
</dbReference>
<dbReference type="PANTHER" id="PTHR30026:SF20">
    <property type="entry name" value="OUTER MEMBRANE PROTEIN TOLC"/>
    <property type="match status" value="1"/>
</dbReference>
<proteinExistence type="predicted"/>
<evidence type="ECO:0000313" key="8">
    <source>
        <dbReference type="Proteomes" id="UP000435036"/>
    </source>
</evidence>
<evidence type="ECO:0000256" key="6">
    <source>
        <dbReference type="SAM" id="Coils"/>
    </source>
</evidence>
<keyword evidence="8" id="KW-1185">Reference proteome</keyword>
<sequence length="423" mass="48765">MKYIICYILLILPWLGYSQSLRVEELAQYRDKSLRMQEKQTELAIKKAEKQQLNSNRIPLIFGDANLQRNLIIPTTPVPAIAFDPQADEGAILPLKFATRWNSKAGIQLSWDLFNPTQQADQASKDIELEKTNLQIQKEEQDWLKEAIKAYAASVLASEQLRLAIADSSNYQQILEISKQRAEAGREKQADYISAQQEMTRKLIQWQEAWAVLQEADIQFRGLLAQEDLQFLSSNIADIQSYVESLQEQDYTVQLLELDRNSALVDLKNLRKKLLPTLTFNAYFGTQFFSNSFNIIESDRWYGNSFANIGLKLPISAYISNRPAYQKSNLQEKLSRIKIQQQQNDWQQQQAIKEKKVFAAKQKIVRLQHILDLAQQLLDQQKAAYTEGRLLLSEYNKANGELIKAKQDLWQAQFDLISLSLAE</sequence>
<evidence type="ECO:0000256" key="4">
    <source>
        <dbReference type="ARBA" id="ARBA00023136"/>
    </source>
</evidence>
<reference evidence="7 8" key="1">
    <citation type="submission" date="2019-12" db="EMBL/GenBank/DDBJ databases">
        <authorList>
            <person name="Dong K."/>
        </authorList>
    </citation>
    <scope>NUCLEOTIDE SEQUENCE [LARGE SCALE GENOMIC DNA]</scope>
    <source>
        <strain evidence="7 8">JCM 31225</strain>
    </source>
</reference>
<evidence type="ECO:0000313" key="7">
    <source>
        <dbReference type="EMBL" id="MVZ62115.1"/>
    </source>
</evidence>
<keyword evidence="3" id="KW-0812">Transmembrane</keyword>
<gene>
    <name evidence="7" type="ORF">GQF63_08790</name>
</gene>
<dbReference type="EMBL" id="WSQA01000005">
    <property type="protein sequence ID" value="MVZ62115.1"/>
    <property type="molecule type" value="Genomic_DNA"/>
</dbReference>
<dbReference type="Gene3D" id="1.20.1600.10">
    <property type="entry name" value="Outer membrane efflux proteins (OEP)"/>
    <property type="match status" value="1"/>
</dbReference>
<organism evidence="7 8">
    <name type="scientific">Sphingobacterium humi</name>
    <dbReference type="NCBI Taxonomy" id="1796905"/>
    <lineage>
        <taxon>Bacteria</taxon>
        <taxon>Pseudomonadati</taxon>
        <taxon>Bacteroidota</taxon>
        <taxon>Sphingobacteriia</taxon>
        <taxon>Sphingobacteriales</taxon>
        <taxon>Sphingobacteriaceae</taxon>
        <taxon>Sphingobacterium</taxon>
    </lineage>
</organism>
<evidence type="ECO:0000256" key="1">
    <source>
        <dbReference type="ARBA" id="ARBA00004442"/>
    </source>
</evidence>
<dbReference type="AlphaFoldDB" id="A0A6N8KXE5"/>
<dbReference type="GO" id="GO:0015288">
    <property type="term" value="F:porin activity"/>
    <property type="evidence" value="ECO:0007669"/>
    <property type="project" value="TreeGrafter"/>
</dbReference>
<evidence type="ECO:0000256" key="5">
    <source>
        <dbReference type="ARBA" id="ARBA00023237"/>
    </source>
</evidence>
<dbReference type="GO" id="GO:0015562">
    <property type="term" value="F:efflux transmembrane transporter activity"/>
    <property type="evidence" value="ECO:0007669"/>
    <property type="project" value="InterPro"/>
</dbReference>
<feature type="coiled-coil region" evidence="6">
    <location>
        <begin position="229"/>
        <end position="273"/>
    </location>
</feature>
<dbReference type="RefSeq" id="WP_160368855.1">
    <property type="nucleotide sequence ID" value="NZ_WSQA01000005.1"/>
</dbReference>
<comment type="subcellular location">
    <subcellularLocation>
        <location evidence="1">Cell outer membrane</location>
    </subcellularLocation>
</comment>
<name>A0A6N8KXE5_9SPHI</name>
<dbReference type="SUPFAM" id="SSF56954">
    <property type="entry name" value="Outer membrane efflux proteins (OEP)"/>
    <property type="match status" value="1"/>
</dbReference>
<keyword evidence="4" id="KW-0472">Membrane</keyword>
<dbReference type="GO" id="GO:0009279">
    <property type="term" value="C:cell outer membrane"/>
    <property type="evidence" value="ECO:0007669"/>
    <property type="project" value="UniProtKB-SubCell"/>
</dbReference>
<dbReference type="GO" id="GO:1990281">
    <property type="term" value="C:efflux pump complex"/>
    <property type="evidence" value="ECO:0007669"/>
    <property type="project" value="TreeGrafter"/>
</dbReference>
<protein>
    <recommendedName>
        <fullName evidence="9">TolC family protein</fullName>
    </recommendedName>
</protein>
<evidence type="ECO:0000256" key="3">
    <source>
        <dbReference type="ARBA" id="ARBA00022692"/>
    </source>
</evidence>
<dbReference type="InterPro" id="IPR051906">
    <property type="entry name" value="TolC-like"/>
</dbReference>